<dbReference type="EMBL" id="AP019309">
    <property type="protein sequence ID" value="BBH25473.1"/>
    <property type="molecule type" value="Genomic_DNA"/>
</dbReference>
<protein>
    <submittedName>
        <fullName evidence="2">Uncharacterized protein</fullName>
    </submittedName>
</protein>
<name>A0A3G9J324_9FIRM</name>
<evidence type="ECO:0000313" key="5">
    <source>
        <dbReference type="Proteomes" id="UP000268059"/>
    </source>
</evidence>
<dbReference type="InParanoid" id="A0A3G9J324"/>
<sequence>MSNITKKAAIKNNSREINGTMRPSKGKKRCRKLSEVEEDALMRRLYPYTLIDYCYQTVMQEGDKNGKSR</sequence>
<reference evidence="2 5" key="1">
    <citation type="submission" date="2018-11" db="EMBL/GenBank/DDBJ databases">
        <title>Novel Erysipelotrichaceae bacterium isolated from small intestine of a swine.</title>
        <authorList>
            <person name="Kim J.S."/>
            <person name="Choe H."/>
            <person name="Lee Y.R."/>
            <person name="Kim K.M."/>
            <person name="Park D.S."/>
        </authorList>
    </citation>
    <scope>NUCLEOTIDE SEQUENCE [LARGE SCALE GENOMIC DNA]</scope>
    <source>
        <strain evidence="2 5">SG0102</strain>
    </source>
</reference>
<dbReference type="KEGG" id="ebm:SG0102_01000"/>
<proteinExistence type="predicted"/>
<dbReference type="AlphaFoldDB" id="A0A3G9J324"/>
<evidence type="ECO:0000256" key="1">
    <source>
        <dbReference type="SAM" id="MobiDB-lite"/>
    </source>
</evidence>
<evidence type="ECO:0000313" key="2">
    <source>
        <dbReference type="EMBL" id="BBH25166.1"/>
    </source>
</evidence>
<organism evidence="2 5">
    <name type="scientific">Intestinibaculum porci</name>
    <dbReference type="NCBI Taxonomy" id="2487118"/>
    <lineage>
        <taxon>Bacteria</taxon>
        <taxon>Bacillati</taxon>
        <taxon>Bacillota</taxon>
        <taxon>Erysipelotrichia</taxon>
        <taxon>Erysipelotrichales</taxon>
        <taxon>Erysipelotrichaceae</taxon>
        <taxon>Intestinibaculum</taxon>
    </lineage>
</organism>
<gene>
    <name evidence="2" type="ORF">SG0102_01000</name>
    <name evidence="3" type="ORF">SG0102_04070</name>
    <name evidence="4" type="ORF">SG0102_25670</name>
</gene>
<dbReference type="KEGG" id="ebm:SG0102_04070"/>
<accession>A0A3G9J324</accession>
<dbReference type="KEGG" id="ebm:SG0102_25670"/>
<keyword evidence="5" id="KW-1185">Reference proteome</keyword>
<evidence type="ECO:0000313" key="4">
    <source>
        <dbReference type="EMBL" id="BBH27633.1"/>
    </source>
</evidence>
<feature type="region of interest" description="Disordered" evidence="1">
    <location>
        <begin position="1"/>
        <end position="31"/>
    </location>
</feature>
<dbReference type="RefSeq" id="WP_125118138.1">
    <property type="nucleotide sequence ID" value="NZ_AP019309.1"/>
</dbReference>
<feature type="compositionally biased region" description="Polar residues" evidence="1">
    <location>
        <begin position="1"/>
        <end position="17"/>
    </location>
</feature>
<evidence type="ECO:0000313" key="3">
    <source>
        <dbReference type="EMBL" id="BBH25473.1"/>
    </source>
</evidence>
<dbReference type="EMBL" id="AP019309">
    <property type="protein sequence ID" value="BBH27633.1"/>
    <property type="molecule type" value="Genomic_DNA"/>
</dbReference>
<dbReference type="EMBL" id="AP019309">
    <property type="protein sequence ID" value="BBH25166.1"/>
    <property type="molecule type" value="Genomic_DNA"/>
</dbReference>
<dbReference type="Proteomes" id="UP000268059">
    <property type="component" value="Chromosome"/>
</dbReference>